<dbReference type="GO" id="GO:0006531">
    <property type="term" value="P:aspartate metabolic process"/>
    <property type="evidence" value="ECO:0007669"/>
    <property type="project" value="UniProtKB-UniRule"/>
</dbReference>
<dbReference type="InterPro" id="IPR015424">
    <property type="entry name" value="PyrdxlP-dep_Trfase"/>
</dbReference>
<dbReference type="PROSITE" id="PS00105">
    <property type="entry name" value="AA_TRANSFER_CLASS_1"/>
    <property type="match status" value="1"/>
</dbReference>
<dbReference type="KEGG" id="saes:HBH39_15210"/>
<dbReference type="RefSeq" id="WP_167679522.1">
    <property type="nucleotide sequence ID" value="NZ_CP050313.1"/>
</dbReference>
<gene>
    <name evidence="8" type="ORF">HBH39_15210</name>
</gene>
<organism evidence="8 9">
    <name type="scientific">Shewanella aestuarii</name>
    <dbReference type="NCBI Taxonomy" id="1028752"/>
    <lineage>
        <taxon>Bacteria</taxon>
        <taxon>Pseudomonadati</taxon>
        <taxon>Pseudomonadota</taxon>
        <taxon>Gammaproteobacteria</taxon>
        <taxon>Alteromonadales</taxon>
        <taxon>Shewanellaceae</taxon>
        <taxon>Shewanella</taxon>
    </lineage>
</organism>
<proteinExistence type="inferred from homology"/>
<evidence type="ECO:0000256" key="6">
    <source>
        <dbReference type="RuleBase" id="RU000481"/>
    </source>
</evidence>
<dbReference type="InterPro" id="IPR015422">
    <property type="entry name" value="PyrdxlP-dep_Trfase_small"/>
</dbReference>
<dbReference type="InterPro" id="IPR004839">
    <property type="entry name" value="Aminotransferase_I/II_large"/>
</dbReference>
<name>A0A6G9QM89_9GAMM</name>
<dbReference type="Proteomes" id="UP000502608">
    <property type="component" value="Chromosome"/>
</dbReference>
<evidence type="ECO:0000313" key="8">
    <source>
        <dbReference type="EMBL" id="QIR15666.1"/>
    </source>
</evidence>
<evidence type="ECO:0000313" key="9">
    <source>
        <dbReference type="Proteomes" id="UP000502608"/>
    </source>
</evidence>
<dbReference type="Gene3D" id="1.10.20.110">
    <property type="match status" value="1"/>
</dbReference>
<dbReference type="Gene3D" id="3.40.640.10">
    <property type="entry name" value="Type I PLP-dependent aspartate aminotransferase-like (Major domain)"/>
    <property type="match status" value="1"/>
</dbReference>
<keyword evidence="8" id="KW-0456">Lyase</keyword>
<dbReference type="NCBIfam" id="NF006755">
    <property type="entry name" value="PRK09275.1"/>
    <property type="match status" value="1"/>
</dbReference>
<dbReference type="EC" id="2.6.1.-" evidence="6"/>
<keyword evidence="5" id="KW-0663">Pyridoxal phosphate</keyword>
<protein>
    <recommendedName>
        <fullName evidence="6">Aminotransferase</fullName>
        <ecNumber evidence="6">2.6.1.-</ecNumber>
    </recommendedName>
</protein>
<sequence length="536" mass="60496">MTTVNTQAAPVIDFTKFANLSPFELKDKLIEVAQAVPDRILLDAGRGNPNFLATLPRKAFLRLGDFAIEESERSYSYLNEGFGGIPDGVGVVERFDTFAKANLNRDGVKFLQKAISYANDRLGIDKKDFLHEFVNAFLACNYPVPSRMLTNIEKVVKQYIGEEMYGPMPMTTDFDLFATEGGTASMAYTFASMFNNGLLKKGDKVALVTPIFTPYLEIPELAEYELEIVELRLDEKNWQLPQSEIEKLADTGIKLLCVVNPANPASVKFSNDTLDRLTDFVNTQRKNLFIITDDVYGTFADNFISLFAKLPYNTLCVYSFSKYFGATGWRLGTIGIHYKNVFDDAMRALPEAHQLQLDNRYKTLTPEPRAIKFIDRIVADSRAVALNHTAGLALPQQVQMALFSLSCLMDLEDNYKAACKRIIRERYTTLYKNMGVEIEENADRVDYYTLLELDTLGGKLYGEDFVQWFKDNDKGKDFLFVLAHKTGVILLPGKGFDVVHASARVSLANLTHHDYERIGRETRAVLDGYFAEYQAS</sequence>
<reference evidence="8 9" key="1">
    <citation type="submission" date="2020-03" db="EMBL/GenBank/DDBJ databases">
        <title>Complete genome sequence of Shewanella sp.</title>
        <authorList>
            <person name="Kim Y.-S."/>
            <person name="Kim S.-J."/>
            <person name="Jung H.-K."/>
            <person name="Kim K.-H."/>
        </authorList>
    </citation>
    <scope>NUCLEOTIDE SEQUENCE [LARGE SCALE GENOMIC DNA]</scope>
    <source>
        <strain evidence="8 9">PN3F2</strain>
    </source>
</reference>
<dbReference type="SUPFAM" id="SSF53383">
    <property type="entry name" value="PLP-dependent transferases"/>
    <property type="match status" value="1"/>
</dbReference>
<evidence type="ECO:0000256" key="2">
    <source>
        <dbReference type="ARBA" id="ARBA00007441"/>
    </source>
</evidence>
<keyword evidence="3 6" id="KW-0032">Aminotransferase</keyword>
<feature type="domain" description="Aminotransferase class I/classII large" evidence="7">
    <location>
        <begin position="182"/>
        <end position="517"/>
    </location>
</feature>
<dbReference type="GO" id="GO:0030170">
    <property type="term" value="F:pyridoxal phosphate binding"/>
    <property type="evidence" value="ECO:0007669"/>
    <property type="project" value="InterPro"/>
</dbReference>
<dbReference type="Gene3D" id="3.90.1150.10">
    <property type="entry name" value="Aspartate Aminotransferase, domain 1"/>
    <property type="match status" value="1"/>
</dbReference>
<dbReference type="Pfam" id="PF00155">
    <property type="entry name" value="Aminotran_1_2"/>
    <property type="match status" value="1"/>
</dbReference>
<dbReference type="AlphaFoldDB" id="A0A6G9QM89"/>
<keyword evidence="9" id="KW-1185">Reference proteome</keyword>
<dbReference type="InterPro" id="IPR015421">
    <property type="entry name" value="PyrdxlP-dep_Trfase_major"/>
</dbReference>
<dbReference type="PANTHER" id="PTHR46383">
    <property type="entry name" value="ASPARTATE AMINOTRANSFERASE"/>
    <property type="match status" value="1"/>
</dbReference>
<comment type="cofactor">
    <cofactor evidence="1 6">
        <name>pyridoxal 5'-phosphate</name>
        <dbReference type="ChEBI" id="CHEBI:597326"/>
    </cofactor>
</comment>
<dbReference type="PANTHER" id="PTHR46383:SF1">
    <property type="entry name" value="ASPARTATE AMINOTRANSFERASE"/>
    <property type="match status" value="1"/>
</dbReference>
<dbReference type="InterPro" id="IPR050596">
    <property type="entry name" value="AspAT/PAT-like"/>
</dbReference>
<keyword evidence="4 6" id="KW-0808">Transferase</keyword>
<evidence type="ECO:0000259" key="7">
    <source>
        <dbReference type="Pfam" id="PF00155"/>
    </source>
</evidence>
<dbReference type="GO" id="GO:0047688">
    <property type="term" value="F:aspartate 4-decarboxylase activity"/>
    <property type="evidence" value="ECO:0007669"/>
    <property type="project" value="UniProtKB-UniRule"/>
</dbReference>
<dbReference type="CDD" id="cd00609">
    <property type="entry name" value="AAT_like"/>
    <property type="match status" value="1"/>
</dbReference>
<dbReference type="NCBIfam" id="TIGR03801">
    <property type="entry name" value="asp_4_decarbox"/>
    <property type="match status" value="1"/>
</dbReference>
<evidence type="ECO:0000256" key="4">
    <source>
        <dbReference type="ARBA" id="ARBA00022679"/>
    </source>
</evidence>
<evidence type="ECO:0000256" key="1">
    <source>
        <dbReference type="ARBA" id="ARBA00001933"/>
    </source>
</evidence>
<dbReference type="InterPro" id="IPR004838">
    <property type="entry name" value="NHTrfase_class1_PyrdxlP-BS"/>
</dbReference>
<accession>A0A6G9QM89</accession>
<evidence type="ECO:0000256" key="3">
    <source>
        <dbReference type="ARBA" id="ARBA00022576"/>
    </source>
</evidence>
<dbReference type="EMBL" id="CP050313">
    <property type="protein sequence ID" value="QIR15666.1"/>
    <property type="molecule type" value="Genomic_DNA"/>
</dbReference>
<comment type="similarity">
    <text evidence="2 6">Belongs to the class-I pyridoxal-phosphate-dependent aminotransferase family.</text>
</comment>
<dbReference type="GO" id="GO:0008483">
    <property type="term" value="F:transaminase activity"/>
    <property type="evidence" value="ECO:0007669"/>
    <property type="project" value="UniProtKB-KW"/>
</dbReference>
<dbReference type="InterPro" id="IPR022518">
    <property type="entry name" value="Aspartate_4-decarboxylase"/>
</dbReference>
<evidence type="ECO:0000256" key="5">
    <source>
        <dbReference type="ARBA" id="ARBA00022898"/>
    </source>
</evidence>